<comment type="caution">
    <text evidence="1">The sequence shown here is derived from an EMBL/GenBank/DDBJ whole genome shotgun (WGS) entry which is preliminary data.</text>
</comment>
<sequence length="197" mass="22780">MASSGYGYGNNGTMERNDDIEFLADNGIPAWSSQPLWSQQFKDYLAGLRMQNPQNIVSLLSTPPVKLANKRPNGSYSFITAEDVNQVELEVERTRKSWPSENQQEVLVNHTLALELHNLHNLMYGQIIMMKERCVRAYKRALVESFNNEGQHGSQVEQVLQTLHWQYIAYTELYRHTKGVLEEDDRRKPKPGSRKRK</sequence>
<reference evidence="1 2" key="1">
    <citation type="submission" date="2024-08" db="EMBL/GenBank/DDBJ databases">
        <authorList>
            <person name="Cucini C."/>
            <person name="Frati F."/>
        </authorList>
    </citation>
    <scope>NUCLEOTIDE SEQUENCE [LARGE SCALE GENOMIC DNA]</scope>
</reference>
<dbReference type="EMBL" id="CAXLJM020000068">
    <property type="protein sequence ID" value="CAL8123661.1"/>
    <property type="molecule type" value="Genomic_DNA"/>
</dbReference>
<organism evidence="1 2">
    <name type="scientific">Orchesella dallaii</name>
    <dbReference type="NCBI Taxonomy" id="48710"/>
    <lineage>
        <taxon>Eukaryota</taxon>
        <taxon>Metazoa</taxon>
        <taxon>Ecdysozoa</taxon>
        <taxon>Arthropoda</taxon>
        <taxon>Hexapoda</taxon>
        <taxon>Collembola</taxon>
        <taxon>Entomobryomorpha</taxon>
        <taxon>Entomobryoidea</taxon>
        <taxon>Orchesellidae</taxon>
        <taxon>Orchesellinae</taxon>
        <taxon>Orchesella</taxon>
    </lineage>
</organism>
<proteinExistence type="predicted"/>
<evidence type="ECO:0000313" key="2">
    <source>
        <dbReference type="Proteomes" id="UP001642540"/>
    </source>
</evidence>
<dbReference type="Proteomes" id="UP001642540">
    <property type="component" value="Unassembled WGS sequence"/>
</dbReference>
<accession>A0ABP1R974</accession>
<evidence type="ECO:0000313" key="1">
    <source>
        <dbReference type="EMBL" id="CAL8123661.1"/>
    </source>
</evidence>
<gene>
    <name evidence="1" type="ORF">ODALV1_LOCUS20266</name>
</gene>
<keyword evidence="2" id="KW-1185">Reference proteome</keyword>
<name>A0ABP1R974_9HEXA</name>
<protein>
    <submittedName>
        <fullName evidence="1">Uncharacterized protein</fullName>
    </submittedName>
</protein>